<evidence type="ECO:0000313" key="2">
    <source>
        <dbReference type="EMBL" id="RZS33883.1"/>
    </source>
</evidence>
<dbReference type="AlphaFoldDB" id="A0A4Q7KFA7"/>
<evidence type="ECO:0008006" key="4">
    <source>
        <dbReference type="Google" id="ProtNLM"/>
    </source>
</evidence>
<feature type="signal peptide" evidence="1">
    <location>
        <begin position="1"/>
        <end position="25"/>
    </location>
</feature>
<keyword evidence="3" id="KW-1185">Reference proteome</keyword>
<evidence type="ECO:0000256" key="1">
    <source>
        <dbReference type="SAM" id="SignalP"/>
    </source>
</evidence>
<reference evidence="2 3" key="1">
    <citation type="submission" date="2019-02" db="EMBL/GenBank/DDBJ databases">
        <title>Genomic Encyclopedia of Type Strains, Phase IV (KMG-IV): sequencing the most valuable type-strain genomes for metagenomic binning, comparative biology and taxonomic classification.</title>
        <authorList>
            <person name="Goeker M."/>
        </authorList>
    </citation>
    <scope>NUCLEOTIDE SEQUENCE [LARGE SCALE GENOMIC DNA]</scope>
    <source>
        <strain evidence="2 3">DSM 101727</strain>
    </source>
</reference>
<feature type="chain" id="PRO_5020530542" description="Lipoprotein" evidence="1">
    <location>
        <begin position="26"/>
        <end position="150"/>
    </location>
</feature>
<name>A0A4Q7KFA7_9PSEU</name>
<evidence type="ECO:0000313" key="3">
    <source>
        <dbReference type="Proteomes" id="UP000294257"/>
    </source>
</evidence>
<dbReference type="Proteomes" id="UP000294257">
    <property type="component" value="Unassembled WGS sequence"/>
</dbReference>
<accession>A0A4Q7KFA7</accession>
<keyword evidence="1" id="KW-0732">Signal</keyword>
<dbReference type="EMBL" id="SGWQ01000010">
    <property type="protein sequence ID" value="RZS33883.1"/>
    <property type="molecule type" value="Genomic_DNA"/>
</dbReference>
<sequence length="150" mass="15788">MSMTRLAVAVSITALALIGCGSEDAEPSPASAPLLITVRGDLALTQELASDAILRQQSTCYGTKGYDDIHGGAQVVVYDAAGVVLGVGKLDSGIWDYSVDGYYRPCKLSFTIIGVPAQDLYQIEVTRRGKIVVSRAQAESGNVHLTLGNN</sequence>
<comment type="caution">
    <text evidence="2">The sequence shown here is derived from an EMBL/GenBank/DDBJ whole genome shotgun (WGS) entry which is preliminary data.</text>
</comment>
<organism evidence="2 3">
    <name type="scientific">Herbihabitans rhizosphaerae</name>
    <dbReference type="NCBI Taxonomy" id="1872711"/>
    <lineage>
        <taxon>Bacteria</taxon>
        <taxon>Bacillati</taxon>
        <taxon>Actinomycetota</taxon>
        <taxon>Actinomycetes</taxon>
        <taxon>Pseudonocardiales</taxon>
        <taxon>Pseudonocardiaceae</taxon>
        <taxon>Herbihabitans</taxon>
    </lineage>
</organism>
<proteinExistence type="predicted"/>
<protein>
    <recommendedName>
        <fullName evidence="4">Lipoprotein</fullName>
    </recommendedName>
</protein>
<dbReference type="PROSITE" id="PS51257">
    <property type="entry name" value="PROKAR_LIPOPROTEIN"/>
    <property type="match status" value="1"/>
</dbReference>
<dbReference type="OrthoDB" id="4965292at2"/>
<dbReference type="RefSeq" id="WP_130347107.1">
    <property type="nucleotide sequence ID" value="NZ_SGWQ01000010.1"/>
</dbReference>
<gene>
    <name evidence="2" type="ORF">EV193_11033</name>
</gene>